<dbReference type="GO" id="GO:0046081">
    <property type="term" value="P:dUTP catabolic process"/>
    <property type="evidence" value="ECO:0007669"/>
    <property type="project" value="InterPro"/>
</dbReference>
<dbReference type="PANTHER" id="PTHR11241:SF0">
    <property type="entry name" value="DEOXYURIDINE 5'-TRIPHOSPHATE NUCLEOTIDOHYDROLASE"/>
    <property type="match status" value="1"/>
</dbReference>
<dbReference type="RefSeq" id="WP_123197493.1">
    <property type="nucleotide sequence ID" value="NZ_QICB01000001.1"/>
</dbReference>
<keyword evidence="4 8" id="KW-0378">Hydrolase</keyword>
<dbReference type="PANTHER" id="PTHR11241">
    <property type="entry name" value="DEOXYURIDINE 5'-TRIPHOSPHATE NUCLEOTIDOHYDROLASE"/>
    <property type="match status" value="1"/>
</dbReference>
<dbReference type="OrthoDB" id="9809956at2"/>
<accession>A0A3N0AHP3</accession>
<dbReference type="InterPro" id="IPR036157">
    <property type="entry name" value="dUTPase-like_sf"/>
</dbReference>
<comment type="similarity">
    <text evidence="2 8">Belongs to the dUTPase family.</text>
</comment>
<dbReference type="InterPro" id="IPR008181">
    <property type="entry name" value="dUTPase"/>
</dbReference>
<evidence type="ECO:0000256" key="1">
    <source>
        <dbReference type="ARBA" id="ARBA00001946"/>
    </source>
</evidence>
<keyword evidence="11" id="KW-1185">Reference proteome</keyword>
<keyword evidence="5 8" id="KW-0460">Magnesium</keyword>
<dbReference type="AlphaFoldDB" id="A0A3N0AHP3"/>
<dbReference type="HAMAP" id="MF_00116">
    <property type="entry name" value="dUTPase_bact"/>
    <property type="match status" value="1"/>
</dbReference>
<dbReference type="NCBIfam" id="TIGR00576">
    <property type="entry name" value="dut"/>
    <property type="match status" value="1"/>
</dbReference>
<name>A0A3N0AHP3_9ACTN</name>
<evidence type="ECO:0000256" key="5">
    <source>
        <dbReference type="ARBA" id="ARBA00022842"/>
    </source>
</evidence>
<evidence type="ECO:0000259" key="9">
    <source>
        <dbReference type="Pfam" id="PF00692"/>
    </source>
</evidence>
<evidence type="ECO:0000256" key="4">
    <source>
        <dbReference type="ARBA" id="ARBA00022801"/>
    </source>
</evidence>
<sequence length="148" mass="15720">MADTLNIAITTLADDVTIPAYAYPGDAGMDLRAIEHVSLKPFERALVSTGLAIAIPEGYAGFVQPRSGLAIKQGVTVLNTPGLIDSHYRGELKVALINLDTEHVFEVQPGDRIAQLVVQKVENVSWTVVDSLDETERGEGGFGSSGVA</sequence>
<organism evidence="10 11">
    <name type="scientific">Slackia faecicanis</name>
    <dbReference type="NCBI Taxonomy" id="255723"/>
    <lineage>
        <taxon>Bacteria</taxon>
        <taxon>Bacillati</taxon>
        <taxon>Actinomycetota</taxon>
        <taxon>Coriobacteriia</taxon>
        <taxon>Eggerthellales</taxon>
        <taxon>Eggerthellaceae</taxon>
        <taxon>Slackia</taxon>
    </lineage>
</organism>
<dbReference type="GO" id="GO:0004170">
    <property type="term" value="F:dUTP diphosphatase activity"/>
    <property type="evidence" value="ECO:0007669"/>
    <property type="project" value="UniProtKB-UniRule"/>
</dbReference>
<comment type="catalytic activity">
    <reaction evidence="7 8">
        <text>dUTP + H2O = dUMP + diphosphate + H(+)</text>
        <dbReference type="Rhea" id="RHEA:10248"/>
        <dbReference type="ChEBI" id="CHEBI:15377"/>
        <dbReference type="ChEBI" id="CHEBI:15378"/>
        <dbReference type="ChEBI" id="CHEBI:33019"/>
        <dbReference type="ChEBI" id="CHEBI:61555"/>
        <dbReference type="ChEBI" id="CHEBI:246422"/>
        <dbReference type="EC" id="3.6.1.23"/>
    </reaction>
</comment>
<dbReference type="CDD" id="cd07557">
    <property type="entry name" value="trimeric_dUTPase"/>
    <property type="match status" value="1"/>
</dbReference>
<comment type="pathway">
    <text evidence="8">Pyrimidine metabolism; dUMP biosynthesis; dUMP from dCTP (dUTP route): step 2/2.</text>
</comment>
<evidence type="ECO:0000256" key="6">
    <source>
        <dbReference type="ARBA" id="ARBA00023080"/>
    </source>
</evidence>
<dbReference type="Gene3D" id="2.70.40.10">
    <property type="match status" value="1"/>
</dbReference>
<evidence type="ECO:0000256" key="7">
    <source>
        <dbReference type="ARBA" id="ARBA00047686"/>
    </source>
</evidence>
<gene>
    <name evidence="8" type="primary">dut</name>
    <name evidence="10" type="ORF">DMP07_02155</name>
</gene>
<evidence type="ECO:0000313" key="11">
    <source>
        <dbReference type="Proteomes" id="UP000267368"/>
    </source>
</evidence>
<dbReference type="SUPFAM" id="SSF51283">
    <property type="entry name" value="dUTPase-like"/>
    <property type="match status" value="1"/>
</dbReference>
<comment type="cofactor">
    <cofactor evidence="1 8">
        <name>Mg(2+)</name>
        <dbReference type="ChEBI" id="CHEBI:18420"/>
    </cofactor>
</comment>
<keyword evidence="6 8" id="KW-0546">Nucleotide metabolism</keyword>
<dbReference type="EC" id="3.6.1.23" evidence="8"/>
<reference evidence="11" key="1">
    <citation type="submission" date="2018-05" db="EMBL/GenBank/DDBJ databases">
        <title>Genome Sequencing of selected type strains of the family Eggerthellaceae.</title>
        <authorList>
            <person name="Danylec N."/>
            <person name="Stoll D.A."/>
            <person name="Doetsch A."/>
            <person name="Huch M."/>
        </authorList>
    </citation>
    <scope>NUCLEOTIDE SEQUENCE [LARGE SCALE GENOMIC DNA]</scope>
    <source>
        <strain evidence="11">DSM 17537</strain>
    </source>
</reference>
<dbReference type="GO" id="GO:0000287">
    <property type="term" value="F:magnesium ion binding"/>
    <property type="evidence" value="ECO:0007669"/>
    <property type="project" value="UniProtKB-UniRule"/>
</dbReference>
<feature type="binding site" evidence="8">
    <location>
        <begin position="66"/>
        <end position="68"/>
    </location>
    <ligand>
        <name>substrate</name>
    </ligand>
</feature>
<comment type="caution">
    <text evidence="8">Lacks conserved residue(s) required for the propagation of feature annotation.</text>
</comment>
<dbReference type="UniPathway" id="UPA00610">
    <property type="reaction ID" value="UER00666"/>
</dbReference>
<evidence type="ECO:0000256" key="2">
    <source>
        <dbReference type="ARBA" id="ARBA00006581"/>
    </source>
</evidence>
<dbReference type="FunFam" id="2.70.40.10:FF:000008">
    <property type="entry name" value="Deoxyuridine 5'-triphosphate nucleotidohydrolase"/>
    <property type="match status" value="1"/>
</dbReference>
<dbReference type="Pfam" id="PF00692">
    <property type="entry name" value="dUTPase"/>
    <property type="match status" value="1"/>
</dbReference>
<feature type="binding site" evidence="8">
    <location>
        <position position="79"/>
    </location>
    <ligand>
        <name>substrate</name>
    </ligand>
</feature>
<feature type="binding site" evidence="8">
    <location>
        <begin position="83"/>
        <end position="85"/>
    </location>
    <ligand>
        <name>substrate</name>
    </ligand>
</feature>
<comment type="function">
    <text evidence="8">This enzyme is involved in nucleotide metabolism: it produces dUMP, the immediate precursor of thymidine nucleotides and it decreases the intracellular concentration of dUTP so that uracil cannot be incorporated into DNA.</text>
</comment>
<dbReference type="GO" id="GO:0006226">
    <property type="term" value="P:dUMP biosynthetic process"/>
    <property type="evidence" value="ECO:0007669"/>
    <property type="project" value="UniProtKB-UniRule"/>
</dbReference>
<dbReference type="Proteomes" id="UP000267368">
    <property type="component" value="Unassembled WGS sequence"/>
</dbReference>
<dbReference type="InterPro" id="IPR029054">
    <property type="entry name" value="dUTPase-like"/>
</dbReference>
<proteinExistence type="inferred from homology"/>
<protein>
    <recommendedName>
        <fullName evidence="8">Deoxyuridine 5'-triphosphate nucleotidohydrolase</fullName>
        <shortName evidence="8">dUTPase</shortName>
        <ecNumber evidence="8">3.6.1.23</ecNumber>
    </recommendedName>
    <alternativeName>
        <fullName evidence="8">dUTP pyrophosphatase</fullName>
    </alternativeName>
</protein>
<feature type="domain" description="dUTPase-like" evidence="9">
    <location>
        <begin position="15"/>
        <end position="146"/>
    </location>
</feature>
<evidence type="ECO:0000256" key="3">
    <source>
        <dbReference type="ARBA" id="ARBA00022723"/>
    </source>
</evidence>
<dbReference type="InterPro" id="IPR033704">
    <property type="entry name" value="dUTPase_trimeric"/>
</dbReference>
<dbReference type="NCBIfam" id="NF001862">
    <property type="entry name" value="PRK00601.1"/>
    <property type="match status" value="1"/>
</dbReference>
<comment type="caution">
    <text evidence="10">The sequence shown here is derived from an EMBL/GenBank/DDBJ whole genome shotgun (WGS) entry which is preliminary data.</text>
</comment>
<dbReference type="EMBL" id="QICB01000001">
    <property type="protein sequence ID" value="RNL21653.1"/>
    <property type="molecule type" value="Genomic_DNA"/>
</dbReference>
<keyword evidence="3 8" id="KW-0479">Metal-binding</keyword>
<evidence type="ECO:0000313" key="10">
    <source>
        <dbReference type="EMBL" id="RNL21653.1"/>
    </source>
</evidence>
<evidence type="ECO:0000256" key="8">
    <source>
        <dbReference type="HAMAP-Rule" id="MF_00116"/>
    </source>
</evidence>